<dbReference type="Proteomes" id="UP000769528">
    <property type="component" value="Unassembled WGS sequence"/>
</dbReference>
<evidence type="ECO:0000313" key="13">
    <source>
        <dbReference type="EMBL" id="KAH3666716.1"/>
    </source>
</evidence>
<keyword evidence="7" id="KW-0496">Mitochondrion</keyword>
<evidence type="ECO:0000256" key="7">
    <source>
        <dbReference type="ARBA" id="ARBA00023128"/>
    </source>
</evidence>
<feature type="transmembrane region" description="Helical" evidence="11">
    <location>
        <begin position="262"/>
        <end position="279"/>
    </location>
</feature>
<evidence type="ECO:0000256" key="3">
    <source>
        <dbReference type="ARBA" id="ARBA00022692"/>
    </source>
</evidence>
<keyword evidence="3 9" id="KW-0812">Transmembrane</keyword>
<organism evidence="13 14">
    <name type="scientific">Wickerhamomyces mucosus</name>
    <dbReference type="NCBI Taxonomy" id="1378264"/>
    <lineage>
        <taxon>Eukaryota</taxon>
        <taxon>Fungi</taxon>
        <taxon>Dikarya</taxon>
        <taxon>Ascomycota</taxon>
        <taxon>Saccharomycotina</taxon>
        <taxon>Saccharomycetes</taxon>
        <taxon>Phaffomycetales</taxon>
        <taxon>Wickerhamomycetaceae</taxon>
        <taxon>Wickerhamomyces</taxon>
    </lineage>
</organism>
<feature type="transmembrane region" description="Helical" evidence="11">
    <location>
        <begin position="233"/>
        <end position="250"/>
    </location>
</feature>
<keyword evidence="5" id="KW-0809">Transit peptide</keyword>
<comment type="subcellular location">
    <subcellularLocation>
        <location evidence="9">Membrane</location>
        <topology evidence="9">Multi-pass membrane protein</topology>
    </subcellularLocation>
    <subcellularLocation>
        <location evidence="1">Mitochondrion inner membrane</location>
        <topology evidence="1">Multi-pass membrane protein</topology>
    </subcellularLocation>
</comment>
<evidence type="ECO:0000256" key="4">
    <source>
        <dbReference type="ARBA" id="ARBA00022792"/>
    </source>
</evidence>
<dbReference type="EMBL" id="JAEUBF010001406">
    <property type="protein sequence ID" value="KAH3666716.1"/>
    <property type="molecule type" value="Genomic_DNA"/>
</dbReference>
<evidence type="ECO:0000313" key="14">
    <source>
        <dbReference type="Proteomes" id="UP000769528"/>
    </source>
</evidence>
<protein>
    <recommendedName>
        <fullName evidence="12">Membrane insertase YidC/Oxa/ALB C-terminal domain-containing protein</fullName>
    </recommendedName>
</protein>
<dbReference type="GO" id="GO:0005743">
    <property type="term" value="C:mitochondrial inner membrane"/>
    <property type="evidence" value="ECO:0007669"/>
    <property type="project" value="UniProtKB-SubCell"/>
</dbReference>
<evidence type="ECO:0000256" key="8">
    <source>
        <dbReference type="ARBA" id="ARBA00023136"/>
    </source>
</evidence>
<feature type="transmembrane region" description="Helical" evidence="11">
    <location>
        <begin position="115"/>
        <end position="135"/>
    </location>
</feature>
<proteinExistence type="inferred from homology"/>
<evidence type="ECO:0000256" key="9">
    <source>
        <dbReference type="RuleBase" id="RU003945"/>
    </source>
</evidence>
<comment type="similarity">
    <text evidence="2 9">Belongs to the OXA1/ALB3/YidC family.</text>
</comment>
<evidence type="ECO:0000256" key="11">
    <source>
        <dbReference type="SAM" id="Phobius"/>
    </source>
</evidence>
<evidence type="ECO:0000256" key="6">
    <source>
        <dbReference type="ARBA" id="ARBA00022989"/>
    </source>
</evidence>
<feature type="region of interest" description="Disordered" evidence="10">
    <location>
        <begin position="343"/>
        <end position="371"/>
    </location>
</feature>
<reference evidence="13" key="1">
    <citation type="journal article" date="2021" name="Open Biol.">
        <title>Shared evolutionary footprints suggest mitochondrial oxidative damage underlies multiple complex I losses in fungi.</title>
        <authorList>
            <person name="Schikora-Tamarit M.A."/>
            <person name="Marcet-Houben M."/>
            <person name="Nosek J."/>
            <person name="Gabaldon T."/>
        </authorList>
    </citation>
    <scope>NUCLEOTIDE SEQUENCE</scope>
    <source>
        <strain evidence="13">CBS6341</strain>
    </source>
</reference>
<evidence type="ECO:0000256" key="1">
    <source>
        <dbReference type="ARBA" id="ARBA00004448"/>
    </source>
</evidence>
<dbReference type="InterPro" id="IPR028055">
    <property type="entry name" value="YidC/Oxa/ALB_C"/>
</dbReference>
<accession>A0A9P8P7V7</accession>
<dbReference type="PANTHER" id="PTHR12428:SF66">
    <property type="entry name" value="MITOCHONDRIAL INNER MEMBRANE PROTEIN OXA1L"/>
    <property type="match status" value="1"/>
</dbReference>
<keyword evidence="8 11" id="KW-0472">Membrane</keyword>
<keyword evidence="14" id="KW-1185">Reference proteome</keyword>
<dbReference type="PANTHER" id="PTHR12428">
    <property type="entry name" value="OXA1"/>
    <property type="match status" value="1"/>
</dbReference>
<dbReference type="GO" id="GO:0032977">
    <property type="term" value="F:membrane insertase activity"/>
    <property type="evidence" value="ECO:0007669"/>
    <property type="project" value="InterPro"/>
</dbReference>
<dbReference type="OrthoDB" id="2148490at2759"/>
<evidence type="ECO:0000259" key="12">
    <source>
        <dbReference type="Pfam" id="PF02096"/>
    </source>
</evidence>
<evidence type="ECO:0000256" key="5">
    <source>
        <dbReference type="ARBA" id="ARBA00022946"/>
    </source>
</evidence>
<dbReference type="GO" id="GO:0032979">
    <property type="term" value="P:protein insertion into mitochondrial inner membrane from matrix"/>
    <property type="evidence" value="ECO:0007669"/>
    <property type="project" value="TreeGrafter"/>
</dbReference>
<reference evidence="13" key="2">
    <citation type="submission" date="2021-01" db="EMBL/GenBank/DDBJ databases">
        <authorList>
            <person name="Schikora-Tamarit M.A."/>
        </authorList>
    </citation>
    <scope>NUCLEOTIDE SEQUENCE</scope>
    <source>
        <strain evidence="13">CBS6341</strain>
    </source>
</reference>
<gene>
    <name evidence="13" type="ORF">WICMUC_005533</name>
</gene>
<evidence type="ECO:0000256" key="2">
    <source>
        <dbReference type="ARBA" id="ARBA00009877"/>
    </source>
</evidence>
<dbReference type="AlphaFoldDB" id="A0A9P8P7V7"/>
<keyword evidence="6 11" id="KW-1133">Transmembrane helix</keyword>
<dbReference type="Pfam" id="PF02096">
    <property type="entry name" value="60KD_IMP"/>
    <property type="match status" value="1"/>
</dbReference>
<sequence length="383" mass="42642">MLRSSLLRSSRAIKFVPSGTVANSLKFQRSAVLPLYSNIRHNSTKPDAVVSEIQNQLPSFDNITETASTITQATGEASLQWGYLQSIGLAKSWWWPPDVIQHILEIVHVSTGLPWWATITIVTLGVRAALFPLYVKSSDMMARNARIKPQLDIIQNKLMSSVDMSQSQVAVLERKKLLQEHGIKNRYLMAPLAQLPLAIGFFSGIRSMCNYPVDGFTDQGILWFNDLSAADPYLGLQCLSAAVIIGFMRLGGETGAQNFSPTMKKVFTILPLISIPATMSFSSGVVLYFLANSIFSIFQSFILKNKWFRNRMGLAEIVPPPPLDPAKASEGIMDTFKKSLDKAREQAENRAKAKALEDEQKALAKAQRDNSHIRIVRKKDLKK</sequence>
<evidence type="ECO:0000256" key="10">
    <source>
        <dbReference type="SAM" id="MobiDB-lite"/>
    </source>
</evidence>
<dbReference type="InterPro" id="IPR001708">
    <property type="entry name" value="YidC/ALB3/OXA1/COX18"/>
</dbReference>
<comment type="caution">
    <text evidence="13">The sequence shown here is derived from an EMBL/GenBank/DDBJ whole genome shotgun (WGS) entry which is preliminary data.</text>
</comment>
<name>A0A9P8P7V7_9ASCO</name>
<feature type="domain" description="Membrane insertase YidC/Oxa/ALB C-terminal" evidence="12">
    <location>
        <begin position="115"/>
        <end position="304"/>
    </location>
</feature>
<keyword evidence="4" id="KW-0999">Mitochondrion inner membrane</keyword>
<dbReference type="CDD" id="cd20069">
    <property type="entry name" value="5TM_Oxa1-like"/>
    <property type="match status" value="1"/>
</dbReference>